<keyword evidence="1" id="KW-0067">ATP-binding</keyword>
<reference evidence="2" key="1">
    <citation type="submission" date="2012-02" db="EMBL/GenBank/DDBJ databases">
        <title>Genome sequencing of Giardia lamblia Genotypes A2 and B isolates (DH and GS) and comparative analysis with the genomes of Genotypes A1 and E (WB and Pig).</title>
        <authorList>
            <person name="Adam R."/>
            <person name="Dahlstrom E."/>
            <person name="Martens C."/>
            <person name="Bruno D."/>
            <person name="Barbian K."/>
            <person name="Porcella S.F."/>
            <person name="Nash T."/>
        </authorList>
    </citation>
    <scope>NUCLEOTIDE SEQUENCE</scope>
    <source>
        <strain evidence="2">GS</strain>
    </source>
</reference>
<keyword evidence="1" id="KW-0347">Helicase</keyword>
<evidence type="ECO:0000313" key="2">
    <source>
        <dbReference type="Proteomes" id="UP000018040"/>
    </source>
</evidence>
<feature type="non-terminal residue" evidence="1">
    <location>
        <position position="1"/>
    </location>
</feature>
<dbReference type="AlphaFoldDB" id="V6TMY1"/>
<accession>V6TMY1</accession>
<comment type="caution">
    <text evidence="1">The sequence shown here is derived from an EMBL/GenBank/DDBJ whole genome shotgun (WGS) entry which is preliminary data.</text>
</comment>
<evidence type="ECO:0000313" key="1">
    <source>
        <dbReference type="EMBL" id="ESU40004.1"/>
    </source>
</evidence>
<protein>
    <submittedName>
        <fullName evidence="1">Superfamily II DNA and RNA helicase</fullName>
    </submittedName>
</protein>
<name>V6TMY1_GIAIN</name>
<reference evidence="1 2" key="2">
    <citation type="journal article" date="2013" name="Genome Biol. Evol.">
        <title>Genome sequencing of Giardia lamblia genotypes A2 and B isolates (DH and GS) and comparative analysis with the genomes of genotypes A1 and E (WB and Pig).</title>
        <authorList>
            <person name="Adam R.D."/>
            <person name="Dahlstrom E.W."/>
            <person name="Martens C.A."/>
            <person name="Bruno D.P."/>
            <person name="Barbian K.D."/>
            <person name="Ricklefs S.M."/>
            <person name="Hernandez M.M."/>
            <person name="Narla N.P."/>
            <person name="Patel R.B."/>
            <person name="Porcella S.F."/>
            <person name="Nash T.E."/>
        </authorList>
    </citation>
    <scope>NUCLEOTIDE SEQUENCE [LARGE SCALE GENOMIC DNA]</scope>
    <source>
        <strain evidence="1 2">GS</strain>
    </source>
</reference>
<keyword evidence="1" id="KW-0547">Nucleotide-binding</keyword>
<gene>
    <name evidence="1" type="ORF">GSB_155042</name>
</gene>
<sequence length="38" mass="4024">VEDCSEGDDGLSLELATSRAPGKKRAIARMTTLGKQFA</sequence>
<dbReference type="Proteomes" id="UP000018040">
    <property type="component" value="Unassembled WGS sequence"/>
</dbReference>
<dbReference type="GO" id="GO:0004386">
    <property type="term" value="F:helicase activity"/>
    <property type="evidence" value="ECO:0007669"/>
    <property type="project" value="UniProtKB-KW"/>
</dbReference>
<keyword evidence="1" id="KW-0378">Hydrolase</keyword>
<proteinExistence type="predicted"/>
<dbReference type="EMBL" id="AHHH01000366">
    <property type="protein sequence ID" value="ESU40004.1"/>
    <property type="molecule type" value="Genomic_DNA"/>
</dbReference>
<organism evidence="1 2">
    <name type="scientific">Giardia intestinalis</name>
    <name type="common">Giardia lamblia</name>
    <dbReference type="NCBI Taxonomy" id="5741"/>
    <lineage>
        <taxon>Eukaryota</taxon>
        <taxon>Metamonada</taxon>
        <taxon>Diplomonadida</taxon>
        <taxon>Hexamitidae</taxon>
        <taxon>Giardiinae</taxon>
        <taxon>Giardia</taxon>
    </lineage>
</organism>